<accession>A0A836LLW2</accession>
<dbReference type="AlphaFoldDB" id="A0A836LLW2"/>
<dbReference type="KEGG" id="phet:94293773"/>
<feature type="region of interest" description="Disordered" evidence="1">
    <location>
        <begin position="136"/>
        <end position="173"/>
    </location>
</feature>
<sequence length="458" mass="47238">MTNGEVYALLRRRRDERNAARHPPFGLQPPPAEGHQRAPVSTGAAAAAAAAAAATAAPSARSSSAISSAASVASNSGMKQQINSKSVPAGAIESASAAAAASTASILASPSSAHLVVLLTEVTMLNYIANHSSFQAESMTPSATAQEPADGRGHTFTPRDLYGPTGSEGPSSDALRGLTAAAHALVDAGLVSSLYAKLAAHRPGTRGHVSAVEELLEHFEEVGRAQERSYAEGVRCAVQQLWRRRLCVPAGGPYPQPCVSSAATVPSLSNGTAFIKTEPIAEEDLTDDTTEALQRSSLAARQSLASAAAAATTTTLRDAVIRQGGDGETIDAAEGALPTALSRTLAPLLLEPTPLWGPAARGGGGRDSADVVGNTADTAHKPLSCRMQLQQQQVGQTLLSEAEVLQLVVGRPQRALDVYRIVDDVDGRLQYNEEAVEAFVEAVTAVFGGGEEGECAKN</sequence>
<feature type="region of interest" description="Disordered" evidence="1">
    <location>
        <begin position="13"/>
        <end position="42"/>
    </location>
</feature>
<evidence type="ECO:0000313" key="2">
    <source>
        <dbReference type="EMBL" id="KAG5511940.1"/>
    </source>
</evidence>
<dbReference type="Proteomes" id="UP000674318">
    <property type="component" value="Chromosome 3"/>
</dbReference>
<dbReference type="RefSeq" id="XP_067759896.1">
    <property type="nucleotide sequence ID" value="XM_067903696.1"/>
</dbReference>
<proteinExistence type="predicted"/>
<reference evidence="2 3" key="1">
    <citation type="submission" date="2021-02" db="EMBL/GenBank/DDBJ databases">
        <title>Porcisia hertigi Genome sequencing and assembly.</title>
        <authorList>
            <person name="Almutairi H."/>
            <person name="Gatherer D."/>
        </authorList>
    </citation>
    <scope>NUCLEOTIDE SEQUENCE [LARGE SCALE GENOMIC DNA]</scope>
    <source>
        <strain evidence="2 3">C119</strain>
    </source>
</reference>
<evidence type="ECO:0000313" key="3">
    <source>
        <dbReference type="Proteomes" id="UP000674318"/>
    </source>
</evidence>
<keyword evidence="3" id="KW-1185">Reference proteome</keyword>
<dbReference type="GeneID" id="94293773"/>
<evidence type="ECO:0000256" key="1">
    <source>
        <dbReference type="SAM" id="MobiDB-lite"/>
    </source>
</evidence>
<protein>
    <submittedName>
        <fullName evidence="2">Uncharacterized protein</fullName>
    </submittedName>
</protein>
<comment type="caution">
    <text evidence="2">The sequence shown here is derived from an EMBL/GenBank/DDBJ whole genome shotgun (WGS) entry which is preliminary data.</text>
</comment>
<dbReference type="EMBL" id="JAFJZO010000003">
    <property type="protein sequence ID" value="KAG5511940.1"/>
    <property type="molecule type" value="Genomic_DNA"/>
</dbReference>
<dbReference type="OrthoDB" id="267646at2759"/>
<name>A0A836LLW2_9TRYP</name>
<feature type="compositionally biased region" description="Polar residues" evidence="1">
    <location>
        <begin position="136"/>
        <end position="145"/>
    </location>
</feature>
<gene>
    <name evidence="2" type="ORF">JKF63_07765</name>
</gene>
<organism evidence="2 3">
    <name type="scientific">Porcisia hertigi</name>
    <dbReference type="NCBI Taxonomy" id="2761500"/>
    <lineage>
        <taxon>Eukaryota</taxon>
        <taxon>Discoba</taxon>
        <taxon>Euglenozoa</taxon>
        <taxon>Kinetoplastea</taxon>
        <taxon>Metakinetoplastina</taxon>
        <taxon>Trypanosomatida</taxon>
        <taxon>Trypanosomatidae</taxon>
        <taxon>Leishmaniinae</taxon>
        <taxon>Porcisia</taxon>
    </lineage>
</organism>